<dbReference type="AlphaFoldDB" id="A0A0C9YZ73"/>
<dbReference type="HOGENOM" id="CLU_2794887_0_0_1"/>
<reference evidence="1 2" key="1">
    <citation type="submission" date="2014-04" db="EMBL/GenBank/DDBJ databases">
        <authorList>
            <consortium name="DOE Joint Genome Institute"/>
            <person name="Kuo A."/>
            <person name="Kohler A."/>
            <person name="Costa M.D."/>
            <person name="Nagy L.G."/>
            <person name="Floudas D."/>
            <person name="Copeland A."/>
            <person name="Barry K.W."/>
            <person name="Cichocki N."/>
            <person name="Veneault-Fourrey C."/>
            <person name="LaButti K."/>
            <person name="Lindquist E.A."/>
            <person name="Lipzen A."/>
            <person name="Lundell T."/>
            <person name="Morin E."/>
            <person name="Murat C."/>
            <person name="Sun H."/>
            <person name="Tunlid A."/>
            <person name="Henrissat B."/>
            <person name="Grigoriev I.V."/>
            <person name="Hibbett D.S."/>
            <person name="Martin F."/>
            <person name="Nordberg H.P."/>
            <person name="Cantor M.N."/>
            <person name="Hua S.X."/>
        </authorList>
    </citation>
    <scope>NUCLEOTIDE SEQUENCE [LARGE SCALE GENOMIC DNA]</scope>
    <source>
        <strain evidence="1 2">441</strain>
    </source>
</reference>
<dbReference type="OrthoDB" id="2692742at2759"/>
<evidence type="ECO:0000313" key="2">
    <source>
        <dbReference type="Proteomes" id="UP000054018"/>
    </source>
</evidence>
<protein>
    <submittedName>
        <fullName evidence="1">Uncharacterized protein</fullName>
    </submittedName>
</protein>
<dbReference type="Proteomes" id="UP000054018">
    <property type="component" value="Unassembled WGS sequence"/>
</dbReference>
<reference evidence="2" key="2">
    <citation type="submission" date="2015-01" db="EMBL/GenBank/DDBJ databases">
        <title>Evolutionary Origins and Diversification of the Mycorrhizal Mutualists.</title>
        <authorList>
            <consortium name="DOE Joint Genome Institute"/>
            <consortium name="Mycorrhizal Genomics Consortium"/>
            <person name="Kohler A."/>
            <person name="Kuo A."/>
            <person name="Nagy L.G."/>
            <person name="Floudas D."/>
            <person name="Copeland A."/>
            <person name="Barry K.W."/>
            <person name="Cichocki N."/>
            <person name="Veneault-Fourrey C."/>
            <person name="LaButti K."/>
            <person name="Lindquist E.A."/>
            <person name="Lipzen A."/>
            <person name="Lundell T."/>
            <person name="Morin E."/>
            <person name="Murat C."/>
            <person name="Riley R."/>
            <person name="Ohm R."/>
            <person name="Sun H."/>
            <person name="Tunlid A."/>
            <person name="Henrissat B."/>
            <person name="Grigoriev I.V."/>
            <person name="Hibbett D.S."/>
            <person name="Martin F."/>
        </authorList>
    </citation>
    <scope>NUCLEOTIDE SEQUENCE [LARGE SCALE GENOMIC DNA]</scope>
    <source>
        <strain evidence="2">441</strain>
    </source>
</reference>
<organism evidence="1 2">
    <name type="scientific">Pisolithus microcarpus 441</name>
    <dbReference type="NCBI Taxonomy" id="765257"/>
    <lineage>
        <taxon>Eukaryota</taxon>
        <taxon>Fungi</taxon>
        <taxon>Dikarya</taxon>
        <taxon>Basidiomycota</taxon>
        <taxon>Agaricomycotina</taxon>
        <taxon>Agaricomycetes</taxon>
        <taxon>Agaricomycetidae</taxon>
        <taxon>Boletales</taxon>
        <taxon>Sclerodermatineae</taxon>
        <taxon>Pisolithaceae</taxon>
        <taxon>Pisolithus</taxon>
    </lineage>
</organism>
<sequence>MEETGKWVSSNYFQVFSIHVRLTNLKGIVLVPDSSTDAVLLLETARAQCKLCEIQKQLADQLVQCNLL</sequence>
<gene>
    <name evidence="1" type="ORF">PISMIDRAFT_115183</name>
</gene>
<name>A0A0C9YZ73_9AGAM</name>
<evidence type="ECO:0000313" key="1">
    <source>
        <dbReference type="EMBL" id="KIK15427.1"/>
    </source>
</evidence>
<keyword evidence="2" id="KW-1185">Reference proteome</keyword>
<accession>A0A0C9YZ73</accession>
<dbReference type="EMBL" id="KN833891">
    <property type="protein sequence ID" value="KIK15427.1"/>
    <property type="molecule type" value="Genomic_DNA"/>
</dbReference>
<proteinExistence type="predicted"/>